<dbReference type="InterPro" id="IPR014718">
    <property type="entry name" value="GH-type_carb-bd"/>
</dbReference>
<organism evidence="1 2">
    <name type="scientific">Phakopsora pachyrhizi</name>
    <name type="common">Asian soybean rust disease fungus</name>
    <dbReference type="NCBI Taxonomy" id="170000"/>
    <lineage>
        <taxon>Eukaryota</taxon>
        <taxon>Fungi</taxon>
        <taxon>Dikarya</taxon>
        <taxon>Basidiomycota</taxon>
        <taxon>Pucciniomycotina</taxon>
        <taxon>Pucciniomycetes</taxon>
        <taxon>Pucciniales</taxon>
        <taxon>Phakopsoraceae</taxon>
        <taxon>Phakopsora</taxon>
    </lineage>
</organism>
<evidence type="ECO:0000313" key="1">
    <source>
        <dbReference type="EMBL" id="CAH7670578.1"/>
    </source>
</evidence>
<dbReference type="Gene3D" id="2.70.98.10">
    <property type="match status" value="1"/>
</dbReference>
<evidence type="ECO:0000313" key="2">
    <source>
        <dbReference type="Proteomes" id="UP001153365"/>
    </source>
</evidence>
<protein>
    <submittedName>
        <fullName evidence="1">Uncharacterized protein</fullName>
    </submittedName>
</protein>
<reference evidence="1" key="1">
    <citation type="submission" date="2022-06" db="EMBL/GenBank/DDBJ databases">
        <authorList>
            <consortium name="SYNGENTA / RWTH Aachen University"/>
        </authorList>
    </citation>
    <scope>NUCLEOTIDE SEQUENCE</scope>
</reference>
<comment type="caution">
    <text evidence="1">The sequence shown here is derived from an EMBL/GenBank/DDBJ whole genome shotgun (WGS) entry which is preliminary data.</text>
</comment>
<proteinExistence type="predicted"/>
<dbReference type="AlphaFoldDB" id="A0AAV0ARX9"/>
<dbReference type="Proteomes" id="UP001153365">
    <property type="component" value="Unassembled WGS sequence"/>
</dbReference>
<dbReference type="GO" id="GO:0030246">
    <property type="term" value="F:carbohydrate binding"/>
    <property type="evidence" value="ECO:0007669"/>
    <property type="project" value="InterPro"/>
</dbReference>
<accession>A0AAV0ARX9</accession>
<sequence>MSDDNGSTVFTTTVELKSQINEMNEKLKLVPHQIQFLNTVVGRYANRLPTGKSTLKLSDRSLDLDLDENTDAEIFKRFEEETRKFFKGKFENINQSRKSCREEIDEDNCHDKKVSYFYLKSPAGNQGFPECLDILATISISIDGNVNGNPSDSKQILLGLLSLEAN</sequence>
<gene>
    <name evidence="1" type="ORF">PPACK8108_LOCUS5307</name>
</gene>
<dbReference type="EMBL" id="CALTRL010001023">
    <property type="protein sequence ID" value="CAH7670578.1"/>
    <property type="molecule type" value="Genomic_DNA"/>
</dbReference>
<name>A0AAV0ARX9_PHAPC</name>
<keyword evidence="2" id="KW-1185">Reference proteome</keyword>